<feature type="compositionally biased region" description="Acidic residues" evidence="1">
    <location>
        <begin position="169"/>
        <end position="181"/>
    </location>
</feature>
<evidence type="ECO:0000256" key="1">
    <source>
        <dbReference type="SAM" id="MobiDB-lite"/>
    </source>
</evidence>
<name>A0A8X7S2H8_BRACI</name>
<feature type="compositionally biased region" description="Polar residues" evidence="1">
    <location>
        <begin position="117"/>
        <end position="159"/>
    </location>
</feature>
<evidence type="ECO:0000313" key="2">
    <source>
        <dbReference type="EMBL" id="KAG2298482.1"/>
    </source>
</evidence>
<protein>
    <submittedName>
        <fullName evidence="2">Uncharacterized protein</fullName>
    </submittedName>
</protein>
<dbReference type="AlphaFoldDB" id="A0A8X7S2H8"/>
<feature type="compositionally biased region" description="Acidic residues" evidence="1">
    <location>
        <begin position="188"/>
        <end position="198"/>
    </location>
</feature>
<keyword evidence="3" id="KW-1185">Reference proteome</keyword>
<dbReference type="Proteomes" id="UP000886595">
    <property type="component" value="Unassembled WGS sequence"/>
</dbReference>
<evidence type="ECO:0000313" key="3">
    <source>
        <dbReference type="Proteomes" id="UP000886595"/>
    </source>
</evidence>
<dbReference type="EMBL" id="JAAMPC010000008">
    <property type="protein sequence ID" value="KAG2298482.1"/>
    <property type="molecule type" value="Genomic_DNA"/>
</dbReference>
<proteinExistence type="predicted"/>
<reference evidence="2 3" key="1">
    <citation type="submission" date="2020-02" db="EMBL/GenBank/DDBJ databases">
        <authorList>
            <person name="Ma Q."/>
            <person name="Huang Y."/>
            <person name="Song X."/>
            <person name="Pei D."/>
        </authorList>
    </citation>
    <scope>NUCLEOTIDE SEQUENCE [LARGE SCALE GENOMIC DNA]</scope>
    <source>
        <strain evidence="2">Sxm20200214</strain>
        <tissue evidence="2">Leaf</tissue>
    </source>
</reference>
<comment type="caution">
    <text evidence="2">The sequence shown here is derived from an EMBL/GenBank/DDBJ whole genome shotgun (WGS) entry which is preliminary data.</text>
</comment>
<feature type="region of interest" description="Disordered" evidence="1">
    <location>
        <begin position="1"/>
        <end position="25"/>
    </location>
</feature>
<gene>
    <name evidence="2" type="ORF">Bca52824_034954</name>
</gene>
<organism evidence="2 3">
    <name type="scientific">Brassica carinata</name>
    <name type="common">Ethiopian mustard</name>
    <name type="synonym">Abyssinian cabbage</name>
    <dbReference type="NCBI Taxonomy" id="52824"/>
    <lineage>
        <taxon>Eukaryota</taxon>
        <taxon>Viridiplantae</taxon>
        <taxon>Streptophyta</taxon>
        <taxon>Embryophyta</taxon>
        <taxon>Tracheophyta</taxon>
        <taxon>Spermatophyta</taxon>
        <taxon>Magnoliopsida</taxon>
        <taxon>eudicotyledons</taxon>
        <taxon>Gunneridae</taxon>
        <taxon>Pentapetalae</taxon>
        <taxon>rosids</taxon>
        <taxon>malvids</taxon>
        <taxon>Brassicales</taxon>
        <taxon>Brassicaceae</taxon>
        <taxon>Brassiceae</taxon>
        <taxon>Brassica</taxon>
    </lineage>
</organism>
<feature type="region of interest" description="Disordered" evidence="1">
    <location>
        <begin position="117"/>
        <end position="200"/>
    </location>
</feature>
<sequence>MQVYHRKVQTNNGQDVPLGDITNSVPIPSKDSRCQRRILMSQKRKHPMPSLESMQVETVTQSQNLVQTIGTAPSQVINPRGQGQSRIRMPTIQQTCEPPRKKTTSAILKNPQTMQTLCSTPTSDASESTNCSSYVHNPASQHTQTHIMETSSTLNSLSNMRRAPINEQQDSDSSESGDDFWDCSSNDSYEDQSDDDGTDMLRRCLVV</sequence>
<accession>A0A8X7S2H8</accession>